<proteinExistence type="predicted"/>
<dbReference type="AlphaFoldDB" id="A0A0A8YU02"/>
<name>A0A0A8YU02_ARUDO</name>
<sequence>MLTLGYKRRIYVQSPMCIYAYA</sequence>
<reference evidence="1" key="1">
    <citation type="submission" date="2014-09" db="EMBL/GenBank/DDBJ databases">
        <authorList>
            <person name="Magalhaes I.L.F."/>
            <person name="Oliveira U."/>
            <person name="Santos F.R."/>
            <person name="Vidigal T.H.D.A."/>
            <person name="Brescovit A.D."/>
            <person name="Santos A.J."/>
        </authorList>
    </citation>
    <scope>NUCLEOTIDE SEQUENCE</scope>
    <source>
        <tissue evidence="1">Shoot tissue taken approximately 20 cm above the soil surface</tissue>
    </source>
</reference>
<dbReference type="EMBL" id="GBRH01271853">
    <property type="protein sequence ID" value="JAD26042.1"/>
    <property type="molecule type" value="Transcribed_RNA"/>
</dbReference>
<evidence type="ECO:0000313" key="1">
    <source>
        <dbReference type="EMBL" id="JAD26042.1"/>
    </source>
</evidence>
<protein>
    <submittedName>
        <fullName evidence="1">Uncharacterized protein</fullName>
    </submittedName>
</protein>
<reference evidence="1" key="2">
    <citation type="journal article" date="2015" name="Data Brief">
        <title>Shoot transcriptome of the giant reed, Arundo donax.</title>
        <authorList>
            <person name="Barrero R.A."/>
            <person name="Guerrero F.D."/>
            <person name="Moolhuijzen P."/>
            <person name="Goolsby J.A."/>
            <person name="Tidwell J."/>
            <person name="Bellgard S.E."/>
            <person name="Bellgard M.I."/>
        </authorList>
    </citation>
    <scope>NUCLEOTIDE SEQUENCE</scope>
    <source>
        <tissue evidence="1">Shoot tissue taken approximately 20 cm above the soil surface</tissue>
    </source>
</reference>
<organism evidence="1">
    <name type="scientific">Arundo donax</name>
    <name type="common">Giant reed</name>
    <name type="synonym">Donax arundinaceus</name>
    <dbReference type="NCBI Taxonomy" id="35708"/>
    <lineage>
        <taxon>Eukaryota</taxon>
        <taxon>Viridiplantae</taxon>
        <taxon>Streptophyta</taxon>
        <taxon>Embryophyta</taxon>
        <taxon>Tracheophyta</taxon>
        <taxon>Spermatophyta</taxon>
        <taxon>Magnoliopsida</taxon>
        <taxon>Liliopsida</taxon>
        <taxon>Poales</taxon>
        <taxon>Poaceae</taxon>
        <taxon>PACMAD clade</taxon>
        <taxon>Arundinoideae</taxon>
        <taxon>Arundineae</taxon>
        <taxon>Arundo</taxon>
    </lineage>
</organism>
<accession>A0A0A8YU02</accession>